<dbReference type="NCBIfam" id="TIGR02081">
    <property type="entry name" value="metW"/>
    <property type="match status" value="1"/>
</dbReference>
<name>I4B208_TURPD</name>
<evidence type="ECO:0000313" key="1">
    <source>
        <dbReference type="EMBL" id="AFM11315.1"/>
    </source>
</evidence>
<protein>
    <submittedName>
        <fullName evidence="1">Methionine biosynthesis protein MetW</fullName>
    </submittedName>
</protein>
<dbReference type="RefSeq" id="WP_014801833.1">
    <property type="nucleotide sequence ID" value="NC_018020.1"/>
</dbReference>
<dbReference type="OrthoDB" id="9760689at2"/>
<dbReference type="CDD" id="cd02440">
    <property type="entry name" value="AdoMet_MTases"/>
    <property type="match status" value="1"/>
</dbReference>
<dbReference type="Pfam" id="PF07021">
    <property type="entry name" value="MetW"/>
    <property type="match status" value="1"/>
</dbReference>
<evidence type="ECO:0000313" key="2">
    <source>
        <dbReference type="Proteomes" id="UP000006048"/>
    </source>
</evidence>
<dbReference type="AlphaFoldDB" id="I4B208"/>
<dbReference type="Proteomes" id="UP000006048">
    <property type="component" value="Chromosome"/>
</dbReference>
<dbReference type="InterPro" id="IPR029063">
    <property type="entry name" value="SAM-dependent_MTases_sf"/>
</dbReference>
<dbReference type="SUPFAM" id="SSF53335">
    <property type="entry name" value="S-adenosyl-L-methionine-dependent methyltransferases"/>
    <property type="match status" value="1"/>
</dbReference>
<keyword evidence="2" id="KW-1185">Reference proteome</keyword>
<sequence>MEIPIQELQTERIDYRIILTLVEPKSRVLDMGCGDGELLYLLNKNLATRSQGIEIDHDQIVQSVERGINVLLGDLDSGLTDFKDNSFDYVILNNALQELRYPDDVIKDALRVGRRLIVGFPNFAYYKARLQFFFSGRTPVTPSLPFAWYESPNLHLLTIDDFKEYCRKRKYRIISERYVRNQKEISLRPNLLAQWGIFMITR</sequence>
<reference evidence="1 2" key="1">
    <citation type="submission" date="2012-06" db="EMBL/GenBank/DDBJ databases">
        <title>The complete chromosome of genome of Turneriella parva DSM 21527.</title>
        <authorList>
            <consortium name="US DOE Joint Genome Institute (JGI-PGF)"/>
            <person name="Lucas S."/>
            <person name="Han J."/>
            <person name="Lapidus A."/>
            <person name="Bruce D."/>
            <person name="Goodwin L."/>
            <person name="Pitluck S."/>
            <person name="Peters L."/>
            <person name="Kyrpides N."/>
            <person name="Mavromatis K."/>
            <person name="Ivanova N."/>
            <person name="Mikhailova N."/>
            <person name="Chertkov O."/>
            <person name="Detter J.C."/>
            <person name="Tapia R."/>
            <person name="Han C."/>
            <person name="Land M."/>
            <person name="Hauser L."/>
            <person name="Markowitz V."/>
            <person name="Cheng J.-F."/>
            <person name="Hugenholtz P."/>
            <person name="Woyke T."/>
            <person name="Wu D."/>
            <person name="Gronow S."/>
            <person name="Wellnitz S."/>
            <person name="Brambilla E."/>
            <person name="Klenk H.-P."/>
            <person name="Eisen J.A."/>
        </authorList>
    </citation>
    <scope>NUCLEOTIDE SEQUENCE [LARGE SCALE GENOMIC DNA]</scope>
    <source>
        <strain evidence="2">ATCC BAA-1111 / DSM 21527 / NCTC 11395 / H</strain>
    </source>
</reference>
<dbReference type="STRING" id="869212.Turpa_0663"/>
<accession>I4B208</accession>
<dbReference type="HOGENOM" id="CLU_091323_0_0_12"/>
<gene>
    <name evidence="1" type="ordered locus">Turpa_0663</name>
</gene>
<organism evidence="1 2">
    <name type="scientific">Turneriella parva (strain ATCC BAA-1111 / DSM 21527 / NCTC 11395 / H)</name>
    <name type="common">Leptospira parva</name>
    <dbReference type="NCBI Taxonomy" id="869212"/>
    <lineage>
        <taxon>Bacteria</taxon>
        <taxon>Pseudomonadati</taxon>
        <taxon>Spirochaetota</taxon>
        <taxon>Spirochaetia</taxon>
        <taxon>Leptospirales</taxon>
        <taxon>Leptospiraceae</taxon>
        <taxon>Turneriella</taxon>
    </lineage>
</organism>
<dbReference type="Gene3D" id="3.40.50.150">
    <property type="entry name" value="Vaccinia Virus protein VP39"/>
    <property type="match status" value="1"/>
</dbReference>
<dbReference type="InterPro" id="IPR010743">
    <property type="entry name" value="Methionine_synth_MetW"/>
</dbReference>
<dbReference type="EMBL" id="CP002959">
    <property type="protein sequence ID" value="AFM11315.1"/>
    <property type="molecule type" value="Genomic_DNA"/>
</dbReference>
<dbReference type="KEGG" id="tpx:Turpa_0663"/>
<proteinExistence type="predicted"/>